<evidence type="ECO:0000313" key="1">
    <source>
        <dbReference type="EMBL" id="QFI75531.1"/>
    </source>
</evidence>
<dbReference type="EMBL" id="CP044543">
    <property type="protein sequence ID" value="QFI75531.1"/>
    <property type="molecule type" value="Genomic_DNA"/>
</dbReference>
<dbReference type="Proteomes" id="UP000325641">
    <property type="component" value="Chromosome"/>
</dbReference>
<evidence type="ECO:0000313" key="2">
    <source>
        <dbReference type="Proteomes" id="UP000325641"/>
    </source>
</evidence>
<accession>A0A5P6PB44</accession>
<dbReference type="OrthoDB" id="8235034at2"/>
<dbReference type="AlphaFoldDB" id="A0A5P6PB44"/>
<dbReference type="KEGG" id="bbet:F8237_25930"/>
<protein>
    <recommendedName>
        <fullName evidence="3">GNAT family N-acetyltransferase</fullName>
    </recommendedName>
</protein>
<organism evidence="1 2">
    <name type="scientific">Bradyrhizobium betae</name>
    <dbReference type="NCBI Taxonomy" id="244734"/>
    <lineage>
        <taxon>Bacteria</taxon>
        <taxon>Pseudomonadati</taxon>
        <taxon>Pseudomonadota</taxon>
        <taxon>Alphaproteobacteria</taxon>
        <taxon>Hyphomicrobiales</taxon>
        <taxon>Nitrobacteraceae</taxon>
        <taxon>Bradyrhizobium</taxon>
    </lineage>
</organism>
<proteinExistence type="predicted"/>
<sequence>MGDGRAGDTQLVCVDPAHIREIWPLVGRLLKRAIVKTGLSAFATVERDILDGVSLLWVAWNGTAIEAVASTSLQQTEAGKVCVITACAGVGMTRWQSLIRGIEEYAAAEGCRCVRIFGRKGWGRVLDGYNETFAIIDKRLH</sequence>
<gene>
    <name evidence="1" type="ORF">F8237_25930</name>
</gene>
<evidence type="ECO:0008006" key="3">
    <source>
        <dbReference type="Google" id="ProtNLM"/>
    </source>
</evidence>
<reference evidence="2" key="1">
    <citation type="submission" date="2019-10" db="EMBL/GenBank/DDBJ databases">
        <title>Complete Genome Sequence of Bradyrhizobium betae type strain PL7HG1T.</title>
        <authorList>
            <person name="Bromfield E.S.P."/>
            <person name="Cloutier S."/>
        </authorList>
    </citation>
    <scope>NUCLEOTIDE SEQUENCE [LARGE SCALE GENOMIC DNA]</scope>
    <source>
        <strain evidence="2">PL7HG1</strain>
    </source>
</reference>
<name>A0A5P6PB44_9BRAD</name>